<evidence type="ECO:0000256" key="2">
    <source>
        <dbReference type="SAM" id="MobiDB-lite"/>
    </source>
</evidence>
<organism evidence="4 5">
    <name type="scientific">Zasmidium cellare</name>
    <name type="common">Wine cellar mold</name>
    <name type="synonym">Racodium cellare</name>
    <dbReference type="NCBI Taxonomy" id="395010"/>
    <lineage>
        <taxon>Eukaryota</taxon>
        <taxon>Fungi</taxon>
        <taxon>Dikarya</taxon>
        <taxon>Ascomycota</taxon>
        <taxon>Pezizomycotina</taxon>
        <taxon>Dothideomycetes</taxon>
        <taxon>Dothideomycetidae</taxon>
        <taxon>Mycosphaerellales</taxon>
        <taxon>Mycosphaerellaceae</taxon>
        <taxon>Zasmidium</taxon>
    </lineage>
</organism>
<evidence type="ECO:0000313" key="4">
    <source>
        <dbReference type="EMBL" id="KAK4495034.1"/>
    </source>
</evidence>
<feature type="domain" description="Phospholipase/carboxylesterase/thioesterase" evidence="3">
    <location>
        <begin position="44"/>
        <end position="192"/>
    </location>
</feature>
<sequence length="301" mass="32906">MMEGAVPRARVRRKLARENPTSSFDDNGDIPRYPDPLIIPPASGIHAQSIIILHGRGSNAKAFAEPLLLLETPRYGTLQTAFPTAKFIFPTAPRTLVTRSKKASMNQWFDFWSLQDPELKPEIQIQGLRSTVRYVHGLVREESEKVGGGNVVLWGMSQGCAAGLVSALLWEGEEIGAVVGMCGWLPSCKMMEAAVGEEGDGEEVRGFQKAVSALRQVLDLPSESDRQTGLGTPVFIGHGEEDGTVSVRLAEQAVSMLKGIKVEVEYRSYAGLDHWYSEEMLGDIIAFIKGRFEKNGEAAST</sequence>
<dbReference type="InterPro" id="IPR050565">
    <property type="entry name" value="LYPA1-2/EST-like"/>
</dbReference>
<dbReference type="Pfam" id="PF02230">
    <property type="entry name" value="Abhydrolase_2"/>
    <property type="match status" value="2"/>
</dbReference>
<proteinExistence type="inferred from homology"/>
<reference evidence="4 5" key="1">
    <citation type="journal article" date="2023" name="G3 (Bethesda)">
        <title>A chromosome-level genome assembly of Zasmidium syzygii isolated from banana leaves.</title>
        <authorList>
            <person name="van Westerhoven A.C."/>
            <person name="Mehrabi R."/>
            <person name="Talebi R."/>
            <person name="Steentjes M.B.F."/>
            <person name="Corcolon B."/>
            <person name="Chong P.A."/>
            <person name="Kema G.H.J."/>
            <person name="Seidl M.F."/>
        </authorList>
    </citation>
    <scope>NUCLEOTIDE SEQUENCE [LARGE SCALE GENOMIC DNA]</scope>
    <source>
        <strain evidence="4 5">P124</strain>
    </source>
</reference>
<gene>
    <name evidence="4" type="ORF">PRZ48_013361</name>
</gene>
<dbReference type="InterPro" id="IPR003140">
    <property type="entry name" value="PLipase/COase/thioEstase"/>
</dbReference>
<feature type="domain" description="Phospholipase/carboxylesterase/thioesterase" evidence="3">
    <location>
        <begin position="228"/>
        <end position="289"/>
    </location>
</feature>
<dbReference type="PANTHER" id="PTHR10655">
    <property type="entry name" value="LYSOPHOSPHOLIPASE-RELATED"/>
    <property type="match status" value="1"/>
</dbReference>
<name>A0ABR0E0U6_ZASCE</name>
<dbReference type="EMBL" id="JAXOVC010000012">
    <property type="protein sequence ID" value="KAK4495034.1"/>
    <property type="molecule type" value="Genomic_DNA"/>
</dbReference>
<comment type="similarity">
    <text evidence="1">Belongs to the AB hydrolase superfamily. AB hydrolase 2 family.</text>
</comment>
<keyword evidence="5" id="KW-1185">Reference proteome</keyword>
<evidence type="ECO:0000256" key="1">
    <source>
        <dbReference type="ARBA" id="ARBA00006499"/>
    </source>
</evidence>
<dbReference type="PANTHER" id="PTHR10655:SF64">
    <property type="entry name" value="PHOSPHOLIPASE_CARBOXYLESTERASE_THIOESTERASE DOMAIN-CONTAINING PROTEIN"/>
    <property type="match status" value="1"/>
</dbReference>
<evidence type="ECO:0000259" key="3">
    <source>
        <dbReference type="Pfam" id="PF02230"/>
    </source>
</evidence>
<dbReference type="SUPFAM" id="SSF53474">
    <property type="entry name" value="alpha/beta-Hydrolases"/>
    <property type="match status" value="1"/>
</dbReference>
<protein>
    <recommendedName>
        <fullName evidence="3">Phospholipase/carboxylesterase/thioesterase domain-containing protein</fullName>
    </recommendedName>
</protein>
<dbReference type="InterPro" id="IPR029058">
    <property type="entry name" value="AB_hydrolase_fold"/>
</dbReference>
<accession>A0ABR0E0U6</accession>
<dbReference type="Proteomes" id="UP001305779">
    <property type="component" value="Unassembled WGS sequence"/>
</dbReference>
<comment type="caution">
    <text evidence="4">The sequence shown here is derived from an EMBL/GenBank/DDBJ whole genome shotgun (WGS) entry which is preliminary data.</text>
</comment>
<dbReference type="Gene3D" id="3.40.50.1820">
    <property type="entry name" value="alpha/beta hydrolase"/>
    <property type="match status" value="1"/>
</dbReference>
<evidence type="ECO:0000313" key="5">
    <source>
        <dbReference type="Proteomes" id="UP001305779"/>
    </source>
</evidence>
<feature type="region of interest" description="Disordered" evidence="2">
    <location>
        <begin position="1"/>
        <end position="32"/>
    </location>
</feature>